<dbReference type="RefSeq" id="XP_011631709.1">
    <property type="nucleotide sequence ID" value="XM_011633407.1"/>
</dbReference>
<dbReference type="Gene3D" id="3.30.230.10">
    <property type="match status" value="1"/>
</dbReference>
<dbReference type="InterPro" id="IPR038973">
    <property type="entry name" value="MutL/Mlh/Pms-like"/>
</dbReference>
<keyword evidence="1" id="KW-1185">Reference proteome</keyword>
<protein>
    <submittedName>
        <fullName evidence="2">Uncharacterized protein LOC105423610</fullName>
    </submittedName>
</protein>
<dbReference type="GeneID" id="105423610"/>
<dbReference type="GO" id="GO:0032300">
    <property type="term" value="C:mismatch repair complex"/>
    <property type="evidence" value="ECO:0007669"/>
    <property type="project" value="InterPro"/>
</dbReference>
<dbReference type="OrthoDB" id="429932at2759"/>
<name>A0A6I9VXB5_9HYME</name>
<dbReference type="InterPro" id="IPR042120">
    <property type="entry name" value="MutL_C_dimsub"/>
</dbReference>
<reference evidence="2" key="1">
    <citation type="submission" date="2025-08" db="UniProtKB">
        <authorList>
            <consortium name="RefSeq"/>
        </authorList>
    </citation>
    <scope>IDENTIFICATION</scope>
</reference>
<gene>
    <name evidence="2" type="primary">LOC105423610</name>
</gene>
<evidence type="ECO:0000313" key="1">
    <source>
        <dbReference type="Proteomes" id="UP000504615"/>
    </source>
</evidence>
<dbReference type="GO" id="GO:0006298">
    <property type="term" value="P:mismatch repair"/>
    <property type="evidence" value="ECO:0007669"/>
    <property type="project" value="InterPro"/>
</dbReference>
<dbReference type="GO" id="GO:0016887">
    <property type="term" value="F:ATP hydrolysis activity"/>
    <property type="evidence" value="ECO:0007669"/>
    <property type="project" value="InterPro"/>
</dbReference>
<proteinExistence type="predicted"/>
<dbReference type="InterPro" id="IPR014721">
    <property type="entry name" value="Ribsml_uS5_D2-typ_fold_subgr"/>
</dbReference>
<evidence type="ECO:0000313" key="2">
    <source>
        <dbReference type="RefSeq" id="XP_011631709.1"/>
    </source>
</evidence>
<dbReference type="KEGG" id="pbar:105423610"/>
<dbReference type="AlphaFoldDB" id="A0A6I9VXB5"/>
<organism evidence="1 2">
    <name type="scientific">Pogonomyrmex barbatus</name>
    <name type="common">red harvester ant</name>
    <dbReference type="NCBI Taxonomy" id="144034"/>
    <lineage>
        <taxon>Eukaryota</taxon>
        <taxon>Metazoa</taxon>
        <taxon>Ecdysozoa</taxon>
        <taxon>Arthropoda</taxon>
        <taxon>Hexapoda</taxon>
        <taxon>Insecta</taxon>
        <taxon>Pterygota</taxon>
        <taxon>Neoptera</taxon>
        <taxon>Endopterygota</taxon>
        <taxon>Hymenoptera</taxon>
        <taxon>Apocrita</taxon>
        <taxon>Aculeata</taxon>
        <taxon>Formicoidea</taxon>
        <taxon>Formicidae</taxon>
        <taxon>Myrmicinae</taxon>
        <taxon>Pogonomyrmex</taxon>
    </lineage>
</organism>
<dbReference type="PANTHER" id="PTHR10073">
    <property type="entry name" value="DNA MISMATCH REPAIR PROTEIN MLH, PMS, MUTL"/>
    <property type="match status" value="1"/>
</dbReference>
<sequence>MGVLRILFGRDLSLHRVWTIQCNSEYSTNYYGYMGLSDKNAVQWIFLNHKPIRCPLILKLIKVAFKEKLGLSSNRESNAPDSYDKNMFILLFLTFSQKEFTYVTENAKCYVMFYDIQKILNTVKNCTFECLAEEATISFLPVVTPYLHKTPFLRQTYTKEIERSVFNNNINGRKKIVMIKRKKITSTIVTDCFNKQHNRSDNVKTINYYTDKKNGILSSLHCRTNITCKRTSVKYKNFGEARKKVHNNVDNAQTSFINFDITDNFNFPKSDKAHDYRNDNNNDSANMISPLSEWSNWTYYTKKGKGEAMRNSHDILSENNARIQRLFEFKNQFDFLPRKLHGLLQHRHVKLTNVKCFNSPNDTIPFTENWQYEHAAVHPCQLKQKLCEFRLSRASLKCIKIINQVNDEFIAAWMTYDGRKILLMIDQHAVHERIRYENLLFGEH</sequence>
<dbReference type="Proteomes" id="UP000504615">
    <property type="component" value="Unplaced"/>
</dbReference>
<dbReference type="Gene3D" id="3.30.1540.20">
    <property type="entry name" value="MutL, C-terminal domain, dimerisation subdomain"/>
    <property type="match status" value="1"/>
</dbReference>
<dbReference type="PANTHER" id="PTHR10073:SF12">
    <property type="entry name" value="DNA MISMATCH REPAIR PROTEIN MLH1"/>
    <property type="match status" value="1"/>
</dbReference>
<accession>A0A6I9VXB5</accession>
<dbReference type="GO" id="GO:0140664">
    <property type="term" value="F:ATP-dependent DNA damage sensor activity"/>
    <property type="evidence" value="ECO:0007669"/>
    <property type="project" value="InterPro"/>
</dbReference>